<dbReference type="Proteomes" id="UP001470230">
    <property type="component" value="Unassembled WGS sequence"/>
</dbReference>
<evidence type="ECO:0000313" key="1">
    <source>
        <dbReference type="EMBL" id="KAK8899702.1"/>
    </source>
</evidence>
<accession>A0ABR2LAA8</accession>
<evidence type="ECO:0000313" key="2">
    <source>
        <dbReference type="Proteomes" id="UP001470230"/>
    </source>
</evidence>
<proteinExistence type="predicted"/>
<dbReference type="EMBL" id="JAPFFF010000001">
    <property type="protein sequence ID" value="KAK8899702.1"/>
    <property type="molecule type" value="Genomic_DNA"/>
</dbReference>
<sequence>MIAVMIIINVFVLTINFPYYFNSNSSINNINEYNSQTKTNSSVYSPKIKPTNAEQIQSLNTNDTNHIKYINNVARHYSNAFNDVYTEKELEEAIKGLHLPTWSRGYLHCSHPKSEVTCPQIVHAYRILNVWAESQMKKGFSNHKHFIMQHLYDGVGNRMSTDTATFIIALMGNRTFTVEAFHPSSDPTKTFGQAFDFHPAVTYRRANNTIVNEYFDRHINTAFNIQTFDMWFHYDYDLINQKYDTLYVNYLLFAPMAYAHYQLGEFCYKHFGIHATYFICNFLMYIPDIAMKQAKIVVDSVPSNILLFGVHLRFHEPNHFFAKDVPTTINAVKNFLIDQYQKKPLIFALATDSPQIERSFKNIFPNNTISTNALRIPDADHLSALYDIALLEYCQKYLFTYRSTFSFIVAARRAKRGWFVDKESPDVFEISNSQSSIISMIYHQFDVNDWQVNRRFRLTDKGETIFRRYYLSFLL</sequence>
<name>A0ABR2LAA8_9EUKA</name>
<organism evidence="1 2">
    <name type="scientific">Tritrichomonas musculus</name>
    <dbReference type="NCBI Taxonomy" id="1915356"/>
    <lineage>
        <taxon>Eukaryota</taxon>
        <taxon>Metamonada</taxon>
        <taxon>Parabasalia</taxon>
        <taxon>Tritrichomonadida</taxon>
        <taxon>Tritrichomonadidae</taxon>
        <taxon>Tritrichomonas</taxon>
    </lineage>
</organism>
<gene>
    <name evidence="1" type="ORF">M9Y10_002024</name>
</gene>
<protein>
    <submittedName>
        <fullName evidence="1">Uncharacterized protein</fullName>
    </submittedName>
</protein>
<dbReference type="Gene3D" id="3.40.50.11350">
    <property type="match status" value="1"/>
</dbReference>
<reference evidence="1 2" key="1">
    <citation type="submission" date="2024-04" db="EMBL/GenBank/DDBJ databases">
        <title>Tritrichomonas musculus Genome.</title>
        <authorList>
            <person name="Alves-Ferreira E."/>
            <person name="Grigg M."/>
            <person name="Lorenzi H."/>
            <person name="Galac M."/>
        </authorList>
    </citation>
    <scope>NUCLEOTIDE SEQUENCE [LARGE SCALE GENOMIC DNA]</scope>
    <source>
        <strain evidence="1 2">EAF2021</strain>
    </source>
</reference>
<keyword evidence="2" id="KW-1185">Reference proteome</keyword>
<comment type="caution">
    <text evidence="1">The sequence shown here is derived from an EMBL/GenBank/DDBJ whole genome shotgun (WGS) entry which is preliminary data.</text>
</comment>